<reference evidence="3 4" key="1">
    <citation type="submission" date="2019-01" db="EMBL/GenBank/DDBJ databases">
        <title>Ancylomarina salipaludis sp. nov., isolated from a salt marsh.</title>
        <authorList>
            <person name="Yoon J.-H."/>
        </authorList>
    </citation>
    <scope>NUCLEOTIDE SEQUENCE [LARGE SCALE GENOMIC DNA]</scope>
    <source>
        <strain evidence="3 4">SHSM-M15</strain>
    </source>
</reference>
<dbReference type="HAMAP" id="MF_00055">
    <property type="entry name" value="MEMO1"/>
    <property type="match status" value="1"/>
</dbReference>
<dbReference type="EMBL" id="SAXA01000012">
    <property type="protein sequence ID" value="RXQ91030.1"/>
    <property type="molecule type" value="Genomic_DNA"/>
</dbReference>
<dbReference type="InterPro" id="IPR002737">
    <property type="entry name" value="MEMO1_fam"/>
</dbReference>
<dbReference type="AlphaFoldDB" id="A0A4Q1JJW1"/>
<comment type="similarity">
    <text evidence="1 2">Belongs to the MEMO1 family.</text>
</comment>
<proteinExistence type="inferred from homology"/>
<comment type="caution">
    <text evidence="3">The sequence shown here is derived from an EMBL/GenBank/DDBJ whole genome shotgun (WGS) entry which is preliminary data.</text>
</comment>
<organism evidence="3 4">
    <name type="scientific">Ancylomarina salipaludis</name>
    <dbReference type="NCBI Taxonomy" id="2501299"/>
    <lineage>
        <taxon>Bacteria</taxon>
        <taxon>Pseudomonadati</taxon>
        <taxon>Bacteroidota</taxon>
        <taxon>Bacteroidia</taxon>
        <taxon>Marinilabiliales</taxon>
        <taxon>Marinifilaceae</taxon>
        <taxon>Ancylomarina</taxon>
    </lineage>
</organism>
<dbReference type="OrthoDB" id="9785549at2"/>
<dbReference type="NCBIfam" id="TIGR04336">
    <property type="entry name" value="AmmeMemoSam_B"/>
    <property type="match status" value="1"/>
</dbReference>
<dbReference type="PANTHER" id="PTHR11060:SF0">
    <property type="entry name" value="PROTEIN MEMO1"/>
    <property type="match status" value="1"/>
</dbReference>
<evidence type="ECO:0000256" key="1">
    <source>
        <dbReference type="ARBA" id="ARBA00006315"/>
    </source>
</evidence>
<dbReference type="Proteomes" id="UP000289703">
    <property type="component" value="Unassembled WGS sequence"/>
</dbReference>
<accession>A0A4Q1JJW1</accession>
<protein>
    <recommendedName>
        <fullName evidence="2">MEMO1 family protein EO244_13080</fullName>
    </recommendedName>
</protein>
<keyword evidence="4" id="KW-1185">Reference proteome</keyword>
<dbReference type="CDD" id="cd07361">
    <property type="entry name" value="MEMO_like"/>
    <property type="match status" value="1"/>
</dbReference>
<evidence type="ECO:0000256" key="2">
    <source>
        <dbReference type="HAMAP-Rule" id="MF_00055"/>
    </source>
</evidence>
<dbReference type="Pfam" id="PF01875">
    <property type="entry name" value="Memo"/>
    <property type="match status" value="1"/>
</dbReference>
<sequence>MMYTRKAWVAGTFYPEQPERLVDMVRHLLKKESKLIDYSLGKHHILGGIVPHAGYMYSGYEAVHLYELIRYSEIDFDTILILHPNHTILMDEDLSVTGSDIWETPLGKLEVDLEFAKMLNLPMNRIAHQNEHSAEVQLPFLQLFLRKGFKILPISMNHQTVSCALKLANLIIETNQILKRRLLVLASSDFSHYLAPDLAYRQDQYVVKAISEFDTEQIFNKVKRHRISVCGFGPIMTLVAYSRMLHKDAIAKVLRRGNSGDVRSSNSVVDYLSILFYRPKFA</sequence>
<gene>
    <name evidence="3" type="primary">amrB</name>
    <name evidence="3" type="ORF">EO244_13080</name>
</gene>
<dbReference type="PANTHER" id="PTHR11060">
    <property type="entry name" value="PROTEIN MEMO1"/>
    <property type="match status" value="1"/>
</dbReference>
<name>A0A4Q1JJW1_9BACT</name>
<evidence type="ECO:0000313" key="4">
    <source>
        <dbReference type="Proteomes" id="UP000289703"/>
    </source>
</evidence>
<dbReference type="Gene3D" id="3.40.830.10">
    <property type="entry name" value="LigB-like"/>
    <property type="match status" value="1"/>
</dbReference>
<evidence type="ECO:0000313" key="3">
    <source>
        <dbReference type="EMBL" id="RXQ91030.1"/>
    </source>
</evidence>